<protein>
    <recommendedName>
        <fullName evidence="2">N-acetyltransferase domain-containing protein</fullName>
    </recommendedName>
</protein>
<feature type="region of interest" description="Disordered" evidence="1">
    <location>
        <begin position="346"/>
        <end position="366"/>
    </location>
</feature>
<dbReference type="EMBL" id="BNCP01000020">
    <property type="protein sequence ID" value="GIL81126.1"/>
    <property type="molecule type" value="Genomic_DNA"/>
</dbReference>
<evidence type="ECO:0000256" key="1">
    <source>
        <dbReference type="SAM" id="MobiDB-lite"/>
    </source>
</evidence>
<dbReference type="OrthoDB" id="545632at2759"/>
<keyword evidence="5" id="KW-1185">Reference proteome</keyword>
<evidence type="ECO:0000313" key="5">
    <source>
        <dbReference type="Proteomes" id="UP000747110"/>
    </source>
</evidence>
<sequence>MQHSHAVEWRQGPYKAILKTCGQRRCCVSSKRIFTAFSQDHAAGHSHQARVLHTARAAGGAHDVKRDIEPVERVASGNAPVACREAVIPGSAECQQTPMIAILSYRERPDIARTAMENIAAAFKDDPSTTYFCRPDKRVQFYRSVLSCLLDWYPDEKQLVCTVPPDAAAVVYVYPRLRELGSWAKLLQGGLAPLACVRLDRLVAGMDSSDFFAEQRENFLKSHGPFMYISVMAVRPDRQGHGLGSALLAFICDRADAAGLHCYIEATSSRNRALYERFGFQLIQEWRANSEMPITYVLSRPPRSLEDECIIIGTDSVLSTNVAAQRPWWQHGGQRRQRFTERRLQQRQRQLKHQTHKPADSPGSDDDLLLYTELDEHSWWPLSPREVGSTSDAEETRGVELAMAAEGDGDVQTSGIDTVNYGRETAAAAAIEVDASSNAAGQPAEYSSWWAGSSSTSISTSWTSHTWHGASNVDIGGGARDDGGAGDD</sequence>
<dbReference type="GO" id="GO:0016747">
    <property type="term" value="F:acyltransferase activity, transferring groups other than amino-acyl groups"/>
    <property type="evidence" value="ECO:0007669"/>
    <property type="project" value="InterPro"/>
</dbReference>
<accession>A0A8J4CHJ0</accession>
<dbReference type="EMBL" id="BNCQ01000028">
    <property type="protein sequence ID" value="GIM08800.1"/>
    <property type="molecule type" value="Genomic_DNA"/>
</dbReference>
<evidence type="ECO:0000313" key="4">
    <source>
        <dbReference type="EMBL" id="GIM08800.1"/>
    </source>
</evidence>
<dbReference type="InterPro" id="IPR016181">
    <property type="entry name" value="Acyl_CoA_acyltransferase"/>
</dbReference>
<feature type="region of interest" description="Disordered" evidence="1">
    <location>
        <begin position="458"/>
        <end position="488"/>
    </location>
</feature>
<dbReference type="PROSITE" id="PS51186">
    <property type="entry name" value="GNAT"/>
    <property type="match status" value="1"/>
</dbReference>
<dbReference type="CDD" id="cd04301">
    <property type="entry name" value="NAT_SF"/>
    <property type="match status" value="1"/>
</dbReference>
<proteinExistence type="predicted"/>
<dbReference type="Proteomes" id="UP000747110">
    <property type="component" value="Unassembled WGS sequence"/>
</dbReference>
<reference evidence="3" key="1">
    <citation type="journal article" date="2021" name="Proc. Natl. Acad. Sci. U.S.A.">
        <title>Three genomes in the algal genus Volvox reveal the fate of a haploid sex-determining region after a transition to homothallism.</title>
        <authorList>
            <person name="Yamamoto K."/>
            <person name="Hamaji T."/>
            <person name="Kawai-Toyooka H."/>
            <person name="Matsuzaki R."/>
            <person name="Takahashi F."/>
            <person name="Nishimura Y."/>
            <person name="Kawachi M."/>
            <person name="Noguchi H."/>
            <person name="Minakuchi Y."/>
            <person name="Umen J.G."/>
            <person name="Toyoda A."/>
            <person name="Nozaki H."/>
        </authorList>
    </citation>
    <scope>NUCLEOTIDE SEQUENCE</scope>
    <source>
        <strain evidence="4">NIES-3785</strain>
        <strain evidence="3">NIES-3786</strain>
    </source>
</reference>
<evidence type="ECO:0000259" key="2">
    <source>
        <dbReference type="PROSITE" id="PS51186"/>
    </source>
</evidence>
<organism evidence="3 5">
    <name type="scientific">Volvox reticuliferus</name>
    <dbReference type="NCBI Taxonomy" id="1737510"/>
    <lineage>
        <taxon>Eukaryota</taxon>
        <taxon>Viridiplantae</taxon>
        <taxon>Chlorophyta</taxon>
        <taxon>core chlorophytes</taxon>
        <taxon>Chlorophyceae</taxon>
        <taxon>CS clade</taxon>
        <taxon>Chlamydomonadales</taxon>
        <taxon>Volvocaceae</taxon>
        <taxon>Volvox</taxon>
    </lineage>
</organism>
<dbReference type="PANTHER" id="PTHR42791:SF1">
    <property type="entry name" value="N-ACETYLTRANSFERASE DOMAIN-CONTAINING PROTEIN"/>
    <property type="match status" value="1"/>
</dbReference>
<dbReference type="SUPFAM" id="SSF55729">
    <property type="entry name" value="Acyl-CoA N-acyltransferases (Nat)"/>
    <property type="match status" value="1"/>
</dbReference>
<feature type="domain" description="N-acetyltransferase" evidence="2">
    <location>
        <begin position="157"/>
        <end position="303"/>
    </location>
</feature>
<evidence type="ECO:0000313" key="3">
    <source>
        <dbReference type="EMBL" id="GIL81126.1"/>
    </source>
</evidence>
<comment type="caution">
    <text evidence="3">The sequence shown here is derived from an EMBL/GenBank/DDBJ whole genome shotgun (WGS) entry which is preliminary data.</text>
</comment>
<dbReference type="Gene3D" id="3.40.630.30">
    <property type="match status" value="1"/>
</dbReference>
<gene>
    <name evidence="3" type="ORF">Vretifemale_10245</name>
    <name evidence="4" type="ORF">Vretimale_12749</name>
</gene>
<dbReference type="AlphaFoldDB" id="A0A8J4CHJ0"/>
<dbReference type="PANTHER" id="PTHR42791">
    <property type="entry name" value="GNAT FAMILY ACETYLTRANSFERASE"/>
    <property type="match status" value="1"/>
</dbReference>
<name>A0A8J4CHJ0_9CHLO</name>
<dbReference type="Pfam" id="PF00583">
    <property type="entry name" value="Acetyltransf_1"/>
    <property type="match status" value="1"/>
</dbReference>
<feature type="compositionally biased region" description="Low complexity" evidence="1">
    <location>
        <begin position="458"/>
        <end position="471"/>
    </location>
</feature>
<feature type="compositionally biased region" description="Basic and acidic residues" evidence="1">
    <location>
        <begin position="479"/>
        <end position="488"/>
    </location>
</feature>
<dbReference type="InterPro" id="IPR052523">
    <property type="entry name" value="Trichothecene_AcTrans"/>
</dbReference>
<dbReference type="Proteomes" id="UP000722791">
    <property type="component" value="Unassembled WGS sequence"/>
</dbReference>
<feature type="compositionally biased region" description="Basic residues" evidence="1">
    <location>
        <begin position="346"/>
        <end position="356"/>
    </location>
</feature>
<dbReference type="InterPro" id="IPR000182">
    <property type="entry name" value="GNAT_dom"/>
</dbReference>